<keyword evidence="2" id="KW-1185">Reference proteome</keyword>
<evidence type="ECO:0000313" key="1">
    <source>
        <dbReference type="EMBL" id="KIM29373.1"/>
    </source>
</evidence>
<name>A0A0C2WTA1_SERVB</name>
<dbReference type="AlphaFoldDB" id="A0A0C2WTA1"/>
<sequence>MTWWLETQEEFEMAQAKMAYPGVELTDKTNMDAIEGWNYWDREVLGLMSKGISELLSQN</sequence>
<dbReference type="HOGENOM" id="CLU_2962344_0_0_1"/>
<gene>
    <name evidence="1" type="ORF">M408DRAFT_23136</name>
</gene>
<dbReference type="Proteomes" id="UP000054097">
    <property type="component" value="Unassembled WGS sequence"/>
</dbReference>
<evidence type="ECO:0000313" key="2">
    <source>
        <dbReference type="Proteomes" id="UP000054097"/>
    </source>
</evidence>
<reference evidence="1 2" key="1">
    <citation type="submission" date="2014-04" db="EMBL/GenBank/DDBJ databases">
        <authorList>
            <consortium name="DOE Joint Genome Institute"/>
            <person name="Kuo A."/>
            <person name="Zuccaro A."/>
            <person name="Kohler A."/>
            <person name="Nagy L.G."/>
            <person name="Floudas D."/>
            <person name="Copeland A."/>
            <person name="Barry K.W."/>
            <person name="Cichocki N."/>
            <person name="Veneault-Fourrey C."/>
            <person name="LaButti K."/>
            <person name="Lindquist E.A."/>
            <person name="Lipzen A."/>
            <person name="Lundell T."/>
            <person name="Morin E."/>
            <person name="Murat C."/>
            <person name="Sun H."/>
            <person name="Tunlid A."/>
            <person name="Henrissat B."/>
            <person name="Grigoriev I.V."/>
            <person name="Hibbett D.S."/>
            <person name="Martin F."/>
            <person name="Nordberg H.P."/>
            <person name="Cantor M.N."/>
            <person name="Hua S.X."/>
        </authorList>
    </citation>
    <scope>NUCLEOTIDE SEQUENCE [LARGE SCALE GENOMIC DNA]</scope>
    <source>
        <strain evidence="1 2">MAFF 305830</strain>
    </source>
</reference>
<organism evidence="1 2">
    <name type="scientific">Serendipita vermifera MAFF 305830</name>
    <dbReference type="NCBI Taxonomy" id="933852"/>
    <lineage>
        <taxon>Eukaryota</taxon>
        <taxon>Fungi</taxon>
        <taxon>Dikarya</taxon>
        <taxon>Basidiomycota</taxon>
        <taxon>Agaricomycotina</taxon>
        <taxon>Agaricomycetes</taxon>
        <taxon>Sebacinales</taxon>
        <taxon>Serendipitaceae</taxon>
        <taxon>Serendipita</taxon>
    </lineage>
</organism>
<dbReference type="EMBL" id="KN824289">
    <property type="protein sequence ID" value="KIM29373.1"/>
    <property type="molecule type" value="Genomic_DNA"/>
</dbReference>
<proteinExistence type="predicted"/>
<protein>
    <submittedName>
        <fullName evidence="1">Uncharacterized protein</fullName>
    </submittedName>
</protein>
<reference evidence="2" key="2">
    <citation type="submission" date="2015-01" db="EMBL/GenBank/DDBJ databases">
        <title>Evolutionary Origins and Diversification of the Mycorrhizal Mutualists.</title>
        <authorList>
            <consortium name="DOE Joint Genome Institute"/>
            <consortium name="Mycorrhizal Genomics Consortium"/>
            <person name="Kohler A."/>
            <person name="Kuo A."/>
            <person name="Nagy L.G."/>
            <person name="Floudas D."/>
            <person name="Copeland A."/>
            <person name="Barry K.W."/>
            <person name="Cichocki N."/>
            <person name="Veneault-Fourrey C."/>
            <person name="LaButti K."/>
            <person name="Lindquist E.A."/>
            <person name="Lipzen A."/>
            <person name="Lundell T."/>
            <person name="Morin E."/>
            <person name="Murat C."/>
            <person name="Riley R."/>
            <person name="Ohm R."/>
            <person name="Sun H."/>
            <person name="Tunlid A."/>
            <person name="Henrissat B."/>
            <person name="Grigoriev I.V."/>
            <person name="Hibbett D.S."/>
            <person name="Martin F."/>
        </authorList>
    </citation>
    <scope>NUCLEOTIDE SEQUENCE [LARGE SCALE GENOMIC DNA]</scope>
    <source>
        <strain evidence="2">MAFF 305830</strain>
    </source>
</reference>
<accession>A0A0C2WTA1</accession>